<dbReference type="Proteomes" id="UP000233551">
    <property type="component" value="Unassembled WGS sequence"/>
</dbReference>
<comment type="caution">
    <text evidence="1">The sequence shown here is derived from an EMBL/GenBank/DDBJ whole genome shotgun (WGS) entry which is preliminary data.</text>
</comment>
<sequence>MGPKDMYGPGPLCVPMGLVGPIAVPSLSPNADSATSSFSPWELRYSYQYHLTIALPSFSFSSKNFSLLSGSSPLIAAAASPE</sequence>
<gene>
    <name evidence="1" type="ORF">CRG98_002611</name>
</gene>
<evidence type="ECO:0000313" key="1">
    <source>
        <dbReference type="EMBL" id="PKI77108.1"/>
    </source>
</evidence>
<keyword evidence="2" id="KW-1185">Reference proteome</keyword>
<proteinExistence type="predicted"/>
<protein>
    <submittedName>
        <fullName evidence="1">Uncharacterized protein</fullName>
    </submittedName>
</protein>
<reference evidence="1 2" key="1">
    <citation type="submission" date="2017-11" db="EMBL/GenBank/DDBJ databases">
        <title>De-novo sequencing of pomegranate (Punica granatum L.) genome.</title>
        <authorList>
            <person name="Akparov Z."/>
            <person name="Amiraslanov A."/>
            <person name="Hajiyeva S."/>
            <person name="Abbasov M."/>
            <person name="Kaur K."/>
            <person name="Hamwieh A."/>
            <person name="Solovyev V."/>
            <person name="Salamov A."/>
            <person name="Braich B."/>
            <person name="Kosarev P."/>
            <person name="Mahmoud A."/>
            <person name="Hajiyev E."/>
            <person name="Babayeva S."/>
            <person name="Izzatullayeva V."/>
            <person name="Mammadov A."/>
            <person name="Mammadov A."/>
            <person name="Sharifova S."/>
            <person name="Ojaghi J."/>
            <person name="Eynullazada K."/>
            <person name="Bayramov B."/>
            <person name="Abdulazimova A."/>
            <person name="Shahmuradov I."/>
        </authorList>
    </citation>
    <scope>NUCLEOTIDE SEQUENCE [LARGE SCALE GENOMIC DNA]</scope>
    <source>
        <strain evidence="2">cv. AG2017</strain>
        <tissue evidence="1">Leaf</tissue>
    </source>
</reference>
<dbReference type="EMBL" id="PGOL01000105">
    <property type="protein sequence ID" value="PKI77108.1"/>
    <property type="molecule type" value="Genomic_DNA"/>
</dbReference>
<dbReference type="AlphaFoldDB" id="A0A2I0L8S4"/>
<evidence type="ECO:0000313" key="2">
    <source>
        <dbReference type="Proteomes" id="UP000233551"/>
    </source>
</evidence>
<name>A0A2I0L8S4_PUNGR</name>
<accession>A0A2I0L8S4</accession>
<organism evidence="1 2">
    <name type="scientific">Punica granatum</name>
    <name type="common">Pomegranate</name>
    <dbReference type="NCBI Taxonomy" id="22663"/>
    <lineage>
        <taxon>Eukaryota</taxon>
        <taxon>Viridiplantae</taxon>
        <taxon>Streptophyta</taxon>
        <taxon>Embryophyta</taxon>
        <taxon>Tracheophyta</taxon>
        <taxon>Spermatophyta</taxon>
        <taxon>Magnoliopsida</taxon>
        <taxon>eudicotyledons</taxon>
        <taxon>Gunneridae</taxon>
        <taxon>Pentapetalae</taxon>
        <taxon>rosids</taxon>
        <taxon>malvids</taxon>
        <taxon>Myrtales</taxon>
        <taxon>Lythraceae</taxon>
        <taxon>Punica</taxon>
    </lineage>
</organism>
<feature type="non-terminal residue" evidence="1">
    <location>
        <position position="82"/>
    </location>
</feature>